<evidence type="ECO:0000256" key="2">
    <source>
        <dbReference type="SAM" id="SignalP"/>
    </source>
</evidence>
<protein>
    <recommendedName>
        <fullName evidence="5">Secreted protein</fullName>
    </recommendedName>
</protein>
<comment type="caution">
    <text evidence="3">The sequence shown here is derived from an EMBL/GenBank/DDBJ whole genome shotgun (WGS) entry which is preliminary data.</text>
</comment>
<feature type="compositionally biased region" description="Low complexity" evidence="1">
    <location>
        <begin position="43"/>
        <end position="54"/>
    </location>
</feature>
<evidence type="ECO:0000313" key="3">
    <source>
        <dbReference type="EMBL" id="GGN39165.1"/>
    </source>
</evidence>
<keyword evidence="2" id="KW-0732">Signal</keyword>
<gene>
    <name evidence="3" type="ORF">GCM10012285_15960</name>
</gene>
<dbReference type="GeneID" id="301547449"/>
<accession>A0ABQ2J3B0</accession>
<proteinExistence type="predicted"/>
<feature type="signal peptide" evidence="2">
    <location>
        <begin position="1"/>
        <end position="26"/>
    </location>
</feature>
<evidence type="ECO:0000256" key="1">
    <source>
        <dbReference type="SAM" id="MobiDB-lite"/>
    </source>
</evidence>
<reference evidence="4" key="1">
    <citation type="journal article" date="2019" name="Int. J. Syst. Evol. Microbiol.">
        <title>The Global Catalogue of Microorganisms (GCM) 10K type strain sequencing project: providing services to taxonomists for standard genome sequencing and annotation.</title>
        <authorList>
            <consortium name="The Broad Institute Genomics Platform"/>
            <consortium name="The Broad Institute Genome Sequencing Center for Infectious Disease"/>
            <person name="Wu L."/>
            <person name="Ma J."/>
        </authorList>
    </citation>
    <scope>NUCLEOTIDE SEQUENCE [LARGE SCALE GENOMIC DNA]</scope>
    <source>
        <strain evidence="4">CGMCC 4.7323</strain>
    </source>
</reference>
<evidence type="ECO:0000313" key="4">
    <source>
        <dbReference type="Proteomes" id="UP000600080"/>
    </source>
</evidence>
<dbReference type="RefSeq" id="WP_189096828.1">
    <property type="nucleotide sequence ID" value="NZ_BMND01000004.1"/>
</dbReference>
<feature type="region of interest" description="Disordered" evidence="1">
    <location>
        <begin position="41"/>
        <end position="97"/>
    </location>
</feature>
<feature type="chain" id="PRO_5047246168" description="Secreted protein" evidence="2">
    <location>
        <begin position="27"/>
        <end position="207"/>
    </location>
</feature>
<organism evidence="3 4">
    <name type="scientific">Streptomyces kronopolitis</name>
    <dbReference type="NCBI Taxonomy" id="1612435"/>
    <lineage>
        <taxon>Bacteria</taxon>
        <taxon>Bacillati</taxon>
        <taxon>Actinomycetota</taxon>
        <taxon>Actinomycetes</taxon>
        <taxon>Kitasatosporales</taxon>
        <taxon>Streptomycetaceae</taxon>
        <taxon>Streptomyces</taxon>
    </lineage>
</organism>
<dbReference type="Proteomes" id="UP000600080">
    <property type="component" value="Unassembled WGS sequence"/>
</dbReference>
<keyword evidence="4" id="KW-1185">Reference proteome</keyword>
<dbReference type="EMBL" id="BMND01000004">
    <property type="protein sequence ID" value="GGN39165.1"/>
    <property type="molecule type" value="Genomic_DNA"/>
</dbReference>
<sequence>MQRAQKLRLTGLAGLAVLAIVVPLGAATAGPAHRVTPGAQLGAAAKAENSSSAETGNAAESGADPDRAPALRTDSGTGHRPGPGPDRFPGRTARCGPELTVPQGIEAQTCVLSRAGRTRARTYYRNRTGRPLRAALTLLRPDGGAVQVNCAVPAAGAPGMCETPAGPTVHAGGLRYAAVAEVSDAAGERLLLRSGSNSPLRSGGSAR</sequence>
<name>A0ABQ2J3B0_9ACTN</name>
<evidence type="ECO:0008006" key="5">
    <source>
        <dbReference type="Google" id="ProtNLM"/>
    </source>
</evidence>